<keyword evidence="1" id="KW-0472">Membrane</keyword>
<reference evidence="3" key="2">
    <citation type="submission" date="2015-01" db="EMBL/GenBank/DDBJ databases">
        <title>Evolutionary Origins and Diversification of the Mycorrhizal Mutualists.</title>
        <authorList>
            <consortium name="DOE Joint Genome Institute"/>
            <consortium name="Mycorrhizal Genomics Consortium"/>
            <person name="Kohler A."/>
            <person name="Kuo A."/>
            <person name="Nagy L.G."/>
            <person name="Floudas D."/>
            <person name="Copeland A."/>
            <person name="Barry K.W."/>
            <person name="Cichocki N."/>
            <person name="Veneault-Fourrey C."/>
            <person name="LaButti K."/>
            <person name="Lindquist E.A."/>
            <person name="Lipzen A."/>
            <person name="Lundell T."/>
            <person name="Morin E."/>
            <person name="Murat C."/>
            <person name="Riley R."/>
            <person name="Ohm R."/>
            <person name="Sun H."/>
            <person name="Tunlid A."/>
            <person name="Henrissat B."/>
            <person name="Grigoriev I.V."/>
            <person name="Hibbett D.S."/>
            <person name="Martin F."/>
        </authorList>
    </citation>
    <scope>NUCLEOTIDE SEQUENCE [LARGE SCALE GENOMIC DNA]</scope>
    <source>
        <strain evidence="3">Ve08.2h10</strain>
    </source>
</reference>
<evidence type="ECO:0000313" key="2">
    <source>
        <dbReference type="EMBL" id="KIK79893.1"/>
    </source>
</evidence>
<sequence>MLRQVVECKRVKVQVVMLKLTMGMTGWMSGMSSILLLLVWSDSNSLWAAELTLSWVCLTYVTSSATQTYPRPRRKPPAHPGRILEVVPVFHSRRPPARTGILGSRAKFTLIDGGFR</sequence>
<dbReference type="HOGENOM" id="CLU_2097593_0_0_1"/>
<gene>
    <name evidence="2" type="ORF">PAXRUDRAFT_259057</name>
</gene>
<name>A0A0D0CWI9_9AGAM</name>
<accession>A0A0D0CWI9</accession>
<keyword evidence="3" id="KW-1185">Reference proteome</keyword>
<dbReference type="AlphaFoldDB" id="A0A0D0CWI9"/>
<protein>
    <submittedName>
        <fullName evidence="2">Uncharacterized protein</fullName>
    </submittedName>
</protein>
<reference evidence="2 3" key="1">
    <citation type="submission" date="2014-04" db="EMBL/GenBank/DDBJ databases">
        <authorList>
            <consortium name="DOE Joint Genome Institute"/>
            <person name="Kuo A."/>
            <person name="Kohler A."/>
            <person name="Jargeat P."/>
            <person name="Nagy L.G."/>
            <person name="Floudas D."/>
            <person name="Copeland A."/>
            <person name="Barry K.W."/>
            <person name="Cichocki N."/>
            <person name="Veneault-Fourrey C."/>
            <person name="LaButti K."/>
            <person name="Lindquist E.A."/>
            <person name="Lipzen A."/>
            <person name="Lundell T."/>
            <person name="Morin E."/>
            <person name="Murat C."/>
            <person name="Sun H."/>
            <person name="Tunlid A."/>
            <person name="Henrissat B."/>
            <person name="Grigoriev I.V."/>
            <person name="Hibbett D.S."/>
            <person name="Martin F."/>
            <person name="Nordberg H.P."/>
            <person name="Cantor M.N."/>
            <person name="Hua S.X."/>
        </authorList>
    </citation>
    <scope>NUCLEOTIDE SEQUENCE [LARGE SCALE GENOMIC DNA]</scope>
    <source>
        <strain evidence="2 3">Ve08.2h10</strain>
    </source>
</reference>
<feature type="transmembrane region" description="Helical" evidence="1">
    <location>
        <begin position="46"/>
        <end position="65"/>
    </location>
</feature>
<proteinExistence type="predicted"/>
<evidence type="ECO:0000256" key="1">
    <source>
        <dbReference type="SAM" id="Phobius"/>
    </source>
</evidence>
<evidence type="ECO:0000313" key="3">
    <source>
        <dbReference type="Proteomes" id="UP000054538"/>
    </source>
</evidence>
<dbReference type="EMBL" id="KN826154">
    <property type="protein sequence ID" value="KIK79893.1"/>
    <property type="molecule type" value="Genomic_DNA"/>
</dbReference>
<dbReference type="InParanoid" id="A0A0D0CWI9"/>
<organism evidence="2 3">
    <name type="scientific">Paxillus rubicundulus Ve08.2h10</name>
    <dbReference type="NCBI Taxonomy" id="930991"/>
    <lineage>
        <taxon>Eukaryota</taxon>
        <taxon>Fungi</taxon>
        <taxon>Dikarya</taxon>
        <taxon>Basidiomycota</taxon>
        <taxon>Agaricomycotina</taxon>
        <taxon>Agaricomycetes</taxon>
        <taxon>Agaricomycetidae</taxon>
        <taxon>Boletales</taxon>
        <taxon>Paxilineae</taxon>
        <taxon>Paxillaceae</taxon>
        <taxon>Paxillus</taxon>
    </lineage>
</organism>
<keyword evidence="1" id="KW-1133">Transmembrane helix</keyword>
<keyword evidence="1" id="KW-0812">Transmembrane</keyword>
<feature type="transmembrane region" description="Helical" evidence="1">
    <location>
        <begin position="20"/>
        <end position="40"/>
    </location>
</feature>
<dbReference type="Proteomes" id="UP000054538">
    <property type="component" value="Unassembled WGS sequence"/>
</dbReference>